<dbReference type="HAMAP" id="MF_01114">
    <property type="entry name" value="RecX"/>
    <property type="match status" value="1"/>
</dbReference>
<evidence type="ECO:0000259" key="7">
    <source>
        <dbReference type="Pfam" id="PF02631"/>
    </source>
</evidence>
<comment type="similarity">
    <text evidence="2 5">Belongs to the RecX family.</text>
</comment>
<dbReference type="InterPro" id="IPR036388">
    <property type="entry name" value="WH-like_DNA-bd_sf"/>
</dbReference>
<dbReference type="Pfam" id="PF21981">
    <property type="entry name" value="RecX_HTH3"/>
    <property type="match status" value="1"/>
</dbReference>
<reference evidence="9 10" key="1">
    <citation type="submission" date="2016-10" db="EMBL/GenBank/DDBJ databases">
        <authorList>
            <person name="de Groot N.N."/>
        </authorList>
    </citation>
    <scope>NUCLEOTIDE SEQUENCE [LARGE SCALE GENOMIC DNA]</scope>
    <source>
        <strain evidence="9 10">DSM 23142</strain>
    </source>
</reference>
<dbReference type="AlphaFoldDB" id="A0A1G8BVL0"/>
<organism evidence="9 10">
    <name type="scientific">Microbacterium pygmaeum</name>
    <dbReference type="NCBI Taxonomy" id="370764"/>
    <lineage>
        <taxon>Bacteria</taxon>
        <taxon>Bacillati</taxon>
        <taxon>Actinomycetota</taxon>
        <taxon>Actinomycetes</taxon>
        <taxon>Micrococcales</taxon>
        <taxon>Microbacteriaceae</taxon>
        <taxon>Microbacterium</taxon>
    </lineage>
</organism>
<dbReference type="RefSeq" id="WP_091491594.1">
    <property type="nucleotide sequence ID" value="NZ_LT629692.1"/>
</dbReference>
<evidence type="ECO:0000259" key="8">
    <source>
        <dbReference type="Pfam" id="PF21981"/>
    </source>
</evidence>
<dbReference type="InterPro" id="IPR053925">
    <property type="entry name" value="RecX_HTH_3rd"/>
</dbReference>
<comment type="subcellular location">
    <subcellularLocation>
        <location evidence="1 5">Cytoplasm</location>
    </subcellularLocation>
</comment>
<dbReference type="GO" id="GO:0006282">
    <property type="term" value="P:regulation of DNA repair"/>
    <property type="evidence" value="ECO:0007669"/>
    <property type="project" value="UniProtKB-UniRule"/>
</dbReference>
<feature type="region of interest" description="Disordered" evidence="6">
    <location>
        <begin position="217"/>
        <end position="237"/>
    </location>
</feature>
<evidence type="ECO:0000256" key="3">
    <source>
        <dbReference type="ARBA" id="ARBA00018111"/>
    </source>
</evidence>
<feature type="domain" description="RecX third three-helical" evidence="8">
    <location>
        <begin position="165"/>
        <end position="208"/>
    </location>
</feature>
<evidence type="ECO:0000256" key="2">
    <source>
        <dbReference type="ARBA" id="ARBA00009695"/>
    </source>
</evidence>
<dbReference type="InterPro" id="IPR003783">
    <property type="entry name" value="Regulatory_RecX"/>
</dbReference>
<dbReference type="EMBL" id="LT629692">
    <property type="protein sequence ID" value="SDH37079.1"/>
    <property type="molecule type" value="Genomic_DNA"/>
</dbReference>
<evidence type="ECO:0000256" key="6">
    <source>
        <dbReference type="SAM" id="MobiDB-lite"/>
    </source>
</evidence>
<feature type="region of interest" description="Disordered" evidence="6">
    <location>
        <begin position="43"/>
        <end position="64"/>
    </location>
</feature>
<feature type="domain" description="RecX second three-helical" evidence="7">
    <location>
        <begin position="119"/>
        <end position="159"/>
    </location>
</feature>
<dbReference type="Pfam" id="PF02631">
    <property type="entry name" value="RecX_HTH2"/>
    <property type="match status" value="1"/>
</dbReference>
<proteinExistence type="inferred from homology"/>
<gene>
    <name evidence="5" type="primary">recX</name>
    <name evidence="9" type="ORF">SAMN04489810_2909</name>
</gene>
<dbReference type="PANTHER" id="PTHR33602:SF1">
    <property type="entry name" value="REGULATORY PROTEIN RECX FAMILY PROTEIN"/>
    <property type="match status" value="1"/>
</dbReference>
<name>A0A1G8BVL0_9MICO</name>
<evidence type="ECO:0000256" key="4">
    <source>
        <dbReference type="ARBA" id="ARBA00022490"/>
    </source>
</evidence>
<keyword evidence="4 5" id="KW-0963">Cytoplasm</keyword>
<dbReference type="InterPro" id="IPR053924">
    <property type="entry name" value="RecX_HTH_2nd"/>
</dbReference>
<dbReference type="PANTHER" id="PTHR33602">
    <property type="entry name" value="REGULATORY PROTEIN RECX FAMILY PROTEIN"/>
    <property type="match status" value="1"/>
</dbReference>
<dbReference type="GO" id="GO:0005737">
    <property type="term" value="C:cytoplasm"/>
    <property type="evidence" value="ECO:0007669"/>
    <property type="project" value="UniProtKB-SubCell"/>
</dbReference>
<dbReference type="STRING" id="370764.SAMN04489810_2909"/>
<dbReference type="Gene3D" id="1.10.10.10">
    <property type="entry name" value="Winged helix-like DNA-binding domain superfamily/Winged helix DNA-binding domain"/>
    <property type="match status" value="1"/>
</dbReference>
<accession>A0A1G8BVL0</accession>
<dbReference type="Proteomes" id="UP000199009">
    <property type="component" value="Chromosome I"/>
</dbReference>
<protein>
    <recommendedName>
        <fullName evidence="3 5">Regulatory protein RecX</fullName>
    </recommendedName>
</protein>
<keyword evidence="10" id="KW-1185">Reference proteome</keyword>
<comment type="function">
    <text evidence="5">Modulates RecA activity.</text>
</comment>
<evidence type="ECO:0000256" key="5">
    <source>
        <dbReference type="HAMAP-Rule" id="MF_01114"/>
    </source>
</evidence>
<evidence type="ECO:0000256" key="1">
    <source>
        <dbReference type="ARBA" id="ARBA00004496"/>
    </source>
</evidence>
<sequence length="237" mass="24944">MPPREDDGGGRDSGLAPVIPLFGGAAPVEPAVVAPAWNATWADDAGGDDAHDGVDAADEAGAEDGAAVEREIAERHLLRKLRTRSLSIREARVVVSDRALTPDDVEAVLEDFVRRGYLDDKALAEQLVHSGVDRKGQGRQVIAQTLAKRGVPRDVADAVIAELPDDDAERALEFARTKARSMAGLDSETALRRLAGQLARRGYGGSTAFTAARAALGEVSRGSGGRAPASKVTFRDS</sequence>
<evidence type="ECO:0000313" key="10">
    <source>
        <dbReference type="Proteomes" id="UP000199009"/>
    </source>
</evidence>
<dbReference type="OrthoDB" id="5244465at2"/>
<evidence type="ECO:0000313" key="9">
    <source>
        <dbReference type="EMBL" id="SDH37079.1"/>
    </source>
</evidence>